<dbReference type="InterPro" id="IPR003018">
    <property type="entry name" value="GAF"/>
</dbReference>
<dbReference type="PROSITE" id="PS50109">
    <property type="entry name" value="HIS_KIN"/>
    <property type="match status" value="1"/>
</dbReference>
<dbReference type="Pfam" id="PF07730">
    <property type="entry name" value="HisKA_3"/>
    <property type="match status" value="1"/>
</dbReference>
<dbReference type="InterPro" id="IPR053159">
    <property type="entry name" value="Hybrid_Histidine_Kinase"/>
</dbReference>
<dbReference type="Gene3D" id="3.30.450.40">
    <property type="match status" value="1"/>
</dbReference>
<dbReference type="Pfam" id="PF02518">
    <property type="entry name" value="HATPase_c"/>
    <property type="match status" value="1"/>
</dbReference>
<evidence type="ECO:0000256" key="1">
    <source>
        <dbReference type="SAM" id="Coils"/>
    </source>
</evidence>
<dbReference type="InterPro" id="IPR036890">
    <property type="entry name" value="HATPase_C_sf"/>
</dbReference>
<dbReference type="KEGG" id="grs:C7S20_16840"/>
<organism evidence="3 4">
    <name type="scientific">Christiangramia fulva</name>
    <dbReference type="NCBI Taxonomy" id="2126553"/>
    <lineage>
        <taxon>Bacteria</taxon>
        <taxon>Pseudomonadati</taxon>
        <taxon>Bacteroidota</taxon>
        <taxon>Flavobacteriia</taxon>
        <taxon>Flavobacteriales</taxon>
        <taxon>Flavobacteriaceae</taxon>
        <taxon>Christiangramia</taxon>
    </lineage>
</organism>
<dbReference type="InterPro" id="IPR011990">
    <property type="entry name" value="TPR-like_helical_dom_sf"/>
</dbReference>
<dbReference type="OrthoDB" id="9811889at2"/>
<dbReference type="InterPro" id="IPR027417">
    <property type="entry name" value="P-loop_NTPase"/>
</dbReference>
<dbReference type="SUPFAM" id="SSF55874">
    <property type="entry name" value="ATPase domain of HSP90 chaperone/DNA topoisomerase II/histidine kinase"/>
    <property type="match status" value="1"/>
</dbReference>
<dbReference type="SUPFAM" id="SSF48452">
    <property type="entry name" value="TPR-like"/>
    <property type="match status" value="1"/>
</dbReference>
<dbReference type="Gene3D" id="3.40.50.300">
    <property type="entry name" value="P-loop containing nucleotide triphosphate hydrolases"/>
    <property type="match status" value="1"/>
</dbReference>
<dbReference type="SUPFAM" id="SSF52540">
    <property type="entry name" value="P-loop containing nucleoside triphosphate hydrolases"/>
    <property type="match status" value="1"/>
</dbReference>
<dbReference type="Pfam" id="PF13191">
    <property type="entry name" value="AAA_16"/>
    <property type="match status" value="1"/>
</dbReference>
<dbReference type="InterPro" id="IPR011712">
    <property type="entry name" value="Sig_transdc_His_kin_sub3_dim/P"/>
</dbReference>
<evidence type="ECO:0000313" key="4">
    <source>
        <dbReference type="Proteomes" id="UP000241507"/>
    </source>
</evidence>
<dbReference type="Proteomes" id="UP000241507">
    <property type="component" value="Chromosome"/>
</dbReference>
<dbReference type="PANTHER" id="PTHR43642">
    <property type="entry name" value="HYBRID SIGNAL TRANSDUCTION HISTIDINE KINASE G"/>
    <property type="match status" value="1"/>
</dbReference>
<sequence>MPGPLEKLSTTVSKPIIGRDKELKAIEKALVLDHRLGTSLLLIEGVGGIGKTTLIKKVLENCRDPECFQLYGKFENHRENTPYSAFRQAFSSWAQQILLLPDEEYDSLKDNVTSALQTNVTAITDIFEELEVFFSRKYLLSNSSVVQPHQLKARFYYFLKKFFRSITALGYRIIIFLDDLQWCDRASYLLLEELLVSNDVKGLCFVTAARPAIEEPEQKPSDYHSLKYLKNVTFIPMKPLSRNSVKKMVPAHWNFSQQHLEEFQNYLWLESSGNPFRIKEILRIIERDRSDRIELHDPSFWESLPKLGTQQDTIAFIQKRLRDLPFHQLQVLASASCLGYSFDSVLLKKILNLPEREVTNHLRQLTGMELLIRKRNIYIFSHDTIFSAANSLLSNVEKFEFHYRTGRHLLEKMEAFKGRQFLSAVNHLNQARQLNPSKTLGRSEQILLNLHAGNIAIKNTAFETARRYFSTAEDLFSENISNIKIADHRLNEIFKEVDIDKTSIHFSIYYGHAQTSFLLQDFKGALDYVQQIMGLDCSRHQRLQATLLKMMICSALVHQNNVPHILFDAIASLEGCLSTYGIDIPADREKIIEKCSKDCLRLIEKATLLEQQVDFTRFINADIEYQDLMNLVSTSMTLMYYGDPYKSLYMVSKTLLLSLEKGFTPVTPVLFSASFFTGFLSEENRDLAHSLGKMALKMIQKEPFKRYSYMVYYVAALNFLPWDLHYKLCIEKLEEAAKQAIEAGDLHFASFCETIIRIKNNYRGKNLVQHLNDCAKLENYHVFFIRGTDHVFATYLTGEKPGFTRGHFEFSEEILTESKYNPTSRYNLLLAREKLNYIGGFLDNAISAGEECAGLEFVGKGYQIELEHFLFYSLSLLQKAYHEPNILPQVLENIAPMLGELQRLSTFKSGNYLHKVYLLEAEIAKCKGDFEQATLLYDLAIEEAEEQEFIHHAAIAAERAFEYYRDKSRNKQAKSYLKKSIKFYRDWGATAKVNQLKELYPAFYSDRTASGDAAQSVRFIETVRNILGQTTTRSEISLVELTEHLLALLLKEKAAEKAGVILCDENHWKVIAFTPNNRRIINRSIGVLQAHLPVGVINYSIKKGEKIFLKDLSRDPLFAVDAYLRKEQPENLTVFPISQSGQTVGLLYLENSPDFSEAEREEFLLLLELVSSKLASKIYYDNNDELNRELKRQEKNRIEAVIESQEKERQRIARDLHDSLGQTLALSRINLSRLHEDGLQTEQKILLEQVMQLIDEGCSDVRVISHNLMPPDLDHKNLKEILENLIEKYRQTGEIKYSFSYYGSGDDLSPAGKYTLYRVLQEIFQNIIKHASAGKVIITLTTNHQFVNLLVEDDGKGFDKNLTSFGLGLKNIYSRIKLLDGHLDIDSSINNGTVFNISIPTKV</sequence>
<dbReference type="InterPro" id="IPR003594">
    <property type="entry name" value="HATPase_dom"/>
</dbReference>
<dbReference type="Pfam" id="PF01590">
    <property type="entry name" value="GAF"/>
    <property type="match status" value="1"/>
</dbReference>
<keyword evidence="1" id="KW-0175">Coiled coil</keyword>
<dbReference type="PANTHER" id="PTHR43642:SF1">
    <property type="entry name" value="HYBRID SIGNAL TRANSDUCTION HISTIDINE KINASE G"/>
    <property type="match status" value="1"/>
</dbReference>
<dbReference type="GO" id="GO:0046983">
    <property type="term" value="F:protein dimerization activity"/>
    <property type="evidence" value="ECO:0007669"/>
    <property type="project" value="InterPro"/>
</dbReference>
<dbReference type="CDD" id="cd16917">
    <property type="entry name" value="HATPase_UhpB-NarQ-NarX-like"/>
    <property type="match status" value="1"/>
</dbReference>
<dbReference type="SMART" id="SM00387">
    <property type="entry name" value="HATPase_c"/>
    <property type="match status" value="1"/>
</dbReference>
<dbReference type="InterPro" id="IPR041664">
    <property type="entry name" value="AAA_16"/>
</dbReference>
<dbReference type="GO" id="GO:0000155">
    <property type="term" value="F:phosphorelay sensor kinase activity"/>
    <property type="evidence" value="ECO:0007669"/>
    <property type="project" value="InterPro"/>
</dbReference>
<keyword evidence="4" id="KW-1185">Reference proteome</keyword>
<protein>
    <recommendedName>
        <fullName evidence="2">Histidine kinase domain-containing protein</fullName>
    </recommendedName>
</protein>
<evidence type="ECO:0000259" key="2">
    <source>
        <dbReference type="PROSITE" id="PS50109"/>
    </source>
</evidence>
<feature type="domain" description="Histidine kinase" evidence="2">
    <location>
        <begin position="1211"/>
        <end position="1403"/>
    </location>
</feature>
<reference evidence="4" key="1">
    <citation type="submission" date="2018-03" db="EMBL/GenBank/DDBJ databases">
        <title>Gramella fulva sp. nov., isolated from a dry surface of tidal flat.</title>
        <authorList>
            <person name="Hwang S.H."/>
            <person name="Hwang W.M."/>
            <person name="Kang K."/>
            <person name="Ahn T.-Y."/>
        </authorList>
    </citation>
    <scope>NUCLEOTIDE SEQUENCE [LARGE SCALE GENOMIC DNA]</scope>
    <source>
        <strain evidence="4">SH35</strain>
    </source>
</reference>
<dbReference type="Gene3D" id="3.30.565.10">
    <property type="entry name" value="Histidine kinase-like ATPase, C-terminal domain"/>
    <property type="match status" value="1"/>
</dbReference>
<name>A0A2R3Z999_9FLAO</name>
<proteinExistence type="predicted"/>
<dbReference type="Gene3D" id="1.20.5.1930">
    <property type="match status" value="1"/>
</dbReference>
<evidence type="ECO:0000313" key="3">
    <source>
        <dbReference type="EMBL" id="AVR46792.1"/>
    </source>
</evidence>
<gene>
    <name evidence="3" type="ORF">C7S20_16840</name>
</gene>
<dbReference type="InterPro" id="IPR005467">
    <property type="entry name" value="His_kinase_dom"/>
</dbReference>
<dbReference type="GO" id="GO:0016020">
    <property type="term" value="C:membrane"/>
    <property type="evidence" value="ECO:0007669"/>
    <property type="project" value="InterPro"/>
</dbReference>
<accession>A0A2R3Z999</accession>
<feature type="coiled-coil region" evidence="1">
    <location>
        <begin position="1176"/>
        <end position="1215"/>
    </location>
</feature>
<dbReference type="RefSeq" id="WP_107013563.1">
    <property type="nucleotide sequence ID" value="NZ_CP028136.1"/>
</dbReference>
<dbReference type="SUPFAM" id="SSF55781">
    <property type="entry name" value="GAF domain-like"/>
    <property type="match status" value="1"/>
</dbReference>
<dbReference type="InterPro" id="IPR029016">
    <property type="entry name" value="GAF-like_dom_sf"/>
</dbReference>
<dbReference type="EMBL" id="CP028136">
    <property type="protein sequence ID" value="AVR46792.1"/>
    <property type="molecule type" value="Genomic_DNA"/>
</dbReference>